<comment type="subcellular location">
    <subcellularLocation>
        <location evidence="1">Membrane</location>
        <topology evidence="1">Multi-pass membrane protein</topology>
    </subcellularLocation>
</comment>
<evidence type="ECO:0000259" key="12">
    <source>
        <dbReference type="Pfam" id="PF00999"/>
    </source>
</evidence>
<evidence type="ECO:0000256" key="8">
    <source>
        <dbReference type="ARBA" id="ARBA00023201"/>
    </source>
</evidence>
<evidence type="ECO:0000256" key="1">
    <source>
        <dbReference type="ARBA" id="ARBA00004141"/>
    </source>
</evidence>
<feature type="transmembrane region" description="Helical" evidence="11">
    <location>
        <begin position="338"/>
        <end position="357"/>
    </location>
</feature>
<keyword evidence="6 9" id="KW-0406">Ion transport</keyword>
<evidence type="ECO:0000256" key="10">
    <source>
        <dbReference type="SAM" id="MobiDB-lite"/>
    </source>
</evidence>
<feature type="compositionally biased region" description="Acidic residues" evidence="10">
    <location>
        <begin position="564"/>
        <end position="576"/>
    </location>
</feature>
<keyword evidence="9" id="KW-0050">Antiport</keyword>
<feature type="transmembrane region" description="Helical" evidence="11">
    <location>
        <begin position="250"/>
        <end position="275"/>
    </location>
</feature>
<evidence type="ECO:0000256" key="5">
    <source>
        <dbReference type="ARBA" id="ARBA00023053"/>
    </source>
</evidence>
<dbReference type="GO" id="GO:0015386">
    <property type="term" value="F:potassium:proton antiporter activity"/>
    <property type="evidence" value="ECO:0007669"/>
    <property type="project" value="EnsemblFungi"/>
</dbReference>
<evidence type="ECO:0000256" key="6">
    <source>
        <dbReference type="ARBA" id="ARBA00023065"/>
    </source>
</evidence>
<organism evidence="13 14">
    <name type="scientific">Candidozyma haemuli</name>
    <dbReference type="NCBI Taxonomy" id="45357"/>
    <lineage>
        <taxon>Eukaryota</taxon>
        <taxon>Fungi</taxon>
        <taxon>Dikarya</taxon>
        <taxon>Ascomycota</taxon>
        <taxon>Saccharomycotina</taxon>
        <taxon>Pichiomycetes</taxon>
        <taxon>Metschnikowiaceae</taxon>
        <taxon>Candidozyma</taxon>
    </lineage>
</organism>
<dbReference type="EMBL" id="PKFO01000011">
    <property type="protein sequence ID" value="PVH23767.1"/>
    <property type="molecule type" value="Genomic_DNA"/>
</dbReference>
<reference evidence="13 14" key="1">
    <citation type="submission" date="2017-12" db="EMBL/GenBank/DDBJ databases">
        <title>Genome Sequence of a Multidrug-Resistant Candida haemulonii Isolate from a Patient with Chronic Leg Ulcers in Israel.</title>
        <authorList>
            <person name="Chow N.A."/>
            <person name="Gade L."/>
            <person name="Batra D."/>
            <person name="Rowe L.A."/>
            <person name="Ben-Ami R."/>
            <person name="Loparev V.N."/>
            <person name="Litvintseva A.P."/>
        </authorList>
    </citation>
    <scope>NUCLEOTIDE SEQUENCE [LARGE SCALE GENOMIC DNA]</scope>
    <source>
        <strain evidence="13 14">B11899</strain>
    </source>
</reference>
<evidence type="ECO:0000256" key="2">
    <source>
        <dbReference type="ARBA" id="ARBA00022448"/>
    </source>
</evidence>
<feature type="region of interest" description="Disordered" evidence="10">
    <location>
        <begin position="519"/>
        <end position="582"/>
    </location>
</feature>
<dbReference type="NCBIfam" id="TIGR00840">
    <property type="entry name" value="b_cpa1"/>
    <property type="match status" value="1"/>
</dbReference>
<dbReference type="OrthoDB" id="196264at2759"/>
<dbReference type="PANTHER" id="PTHR10110:SF187">
    <property type="entry name" value="SODIUM_HYDROGEN EXCHANGER"/>
    <property type="match status" value="1"/>
</dbReference>
<dbReference type="GeneID" id="37009390"/>
<feature type="transmembrane region" description="Helical" evidence="11">
    <location>
        <begin position="86"/>
        <end position="103"/>
    </location>
</feature>
<proteinExistence type="inferred from homology"/>
<keyword evidence="7 11" id="KW-0472">Membrane</keyword>
<keyword evidence="3 9" id="KW-0812">Transmembrane</keyword>
<dbReference type="GO" id="GO:0005770">
    <property type="term" value="C:late endosome"/>
    <property type="evidence" value="ECO:0007669"/>
    <property type="project" value="EnsemblFungi"/>
</dbReference>
<gene>
    <name evidence="13" type="ORF">CXQ85_004060</name>
</gene>
<feature type="transmembrane region" description="Helical" evidence="11">
    <location>
        <begin position="115"/>
        <end position="134"/>
    </location>
</feature>
<dbReference type="Pfam" id="PF00999">
    <property type="entry name" value="Na_H_Exchanger"/>
    <property type="match status" value="1"/>
</dbReference>
<keyword evidence="4 11" id="KW-1133">Transmembrane helix</keyword>
<feature type="transmembrane region" description="Helical" evidence="11">
    <location>
        <begin position="55"/>
        <end position="74"/>
    </location>
</feature>
<dbReference type="STRING" id="45357.A0A2V1B0D4"/>
<dbReference type="InterPro" id="IPR006153">
    <property type="entry name" value="Cation/H_exchanger_TM"/>
</dbReference>
<name>A0A2V1B0D4_9ASCO</name>
<dbReference type="VEuPathDB" id="FungiDB:CXQ85_004060"/>
<keyword evidence="5" id="KW-0915">Sodium</keyword>
<evidence type="ECO:0000313" key="14">
    <source>
        <dbReference type="Proteomes" id="UP000244309"/>
    </source>
</evidence>
<evidence type="ECO:0000256" key="11">
    <source>
        <dbReference type="SAM" id="Phobius"/>
    </source>
</evidence>
<feature type="transmembrane region" description="Helical" evidence="11">
    <location>
        <begin position="455"/>
        <end position="473"/>
    </location>
</feature>
<dbReference type="GO" id="GO:0000329">
    <property type="term" value="C:fungal-type vacuole membrane"/>
    <property type="evidence" value="ECO:0007669"/>
    <property type="project" value="EnsemblFungi"/>
</dbReference>
<feature type="compositionally biased region" description="Polar residues" evidence="10">
    <location>
        <begin position="549"/>
        <end position="560"/>
    </location>
</feature>
<comment type="similarity">
    <text evidence="9">Belongs to the monovalent cation:proton antiporter 1 (CPA1) transporter (TC 2.A.36) family.</text>
</comment>
<accession>A0A2V1B0D4</accession>
<feature type="transmembrane region" description="Helical" evidence="11">
    <location>
        <begin position="180"/>
        <end position="204"/>
    </location>
</feature>
<dbReference type="InterPro" id="IPR018422">
    <property type="entry name" value="Cation/H_exchanger_CPA1"/>
</dbReference>
<dbReference type="Proteomes" id="UP000244309">
    <property type="component" value="Unassembled WGS sequence"/>
</dbReference>
<dbReference type="GO" id="GO:0007035">
    <property type="term" value="P:vacuolar acidification"/>
    <property type="evidence" value="ECO:0007669"/>
    <property type="project" value="EnsemblFungi"/>
</dbReference>
<evidence type="ECO:0000313" key="13">
    <source>
        <dbReference type="EMBL" id="PVH23767.1"/>
    </source>
</evidence>
<feature type="transmembrane region" description="Helical" evidence="11">
    <location>
        <begin position="369"/>
        <end position="394"/>
    </location>
</feature>
<keyword evidence="14" id="KW-1185">Reference proteome</keyword>
<evidence type="ECO:0000256" key="4">
    <source>
        <dbReference type="ARBA" id="ARBA00022989"/>
    </source>
</evidence>
<feature type="transmembrane region" description="Helical" evidence="11">
    <location>
        <begin position="146"/>
        <end position="168"/>
    </location>
</feature>
<evidence type="ECO:0000256" key="7">
    <source>
        <dbReference type="ARBA" id="ARBA00023136"/>
    </source>
</evidence>
<dbReference type="Gene3D" id="6.10.140.1330">
    <property type="match status" value="1"/>
</dbReference>
<dbReference type="RefSeq" id="XP_025344707.1">
    <property type="nucleotide sequence ID" value="XM_025487691.1"/>
</dbReference>
<evidence type="ECO:0000256" key="3">
    <source>
        <dbReference type="ARBA" id="ARBA00022692"/>
    </source>
</evidence>
<sequence>MLANVTAVIAKQAAVRGVKYLLKRVVDDEDEIPDVTTPDPEEDADPVTEEMFSSWALFILLFLLCSALWSSYYLQQRRIKAIHETVLSIFYGMVVGLIIRVAPGHYIQDAVKFKSGYFFNILLPPIILNSGYELHQANFFRNIGSILTFAIPGTFISAMVLGIILYVWTALGVDGVKLEFVDTLAVGATLSATDPVTILSIFNAYKVDPKLYTIIFGESLLNDAISIVMFETCAKFHGKNVTFSSFFEGVALFLMTFTISTFIGIAIGIIVALILKHSHIRRYPQIETCLVLLFAYQSYFFSNGAHMSGIVSLLFCGITLKHYAYFNMSRRTQIATKYIFQFLAQLSENFIFIYLGLSLFTEVELVFKPLLIIVTFISICIARWCAVFPLSRLLNFLYRSRFERFSRNTVMAGGISSQSQPEDISHPYQMMIFWAGLRGAVGVALALGIQGEAKWTLLATVLVVVVLTVIFFGGTTASMLEILGIKVGCVEENDSDDEFDIEAPRVALESTPNVNIMGSRRYENAPYGNGNSTSNYRTSSNTSLPYIKGSSQSSRNNSNPELPHDDDDLNGSDADDVFSAGTRNPETMHAASAALAQQSTNGILGAFLSAEEHAKWFTKFDEEVLKPVLLDKSPGQRGNDDEESNV</sequence>
<dbReference type="GO" id="GO:0005769">
    <property type="term" value="C:early endosome"/>
    <property type="evidence" value="ECO:0007669"/>
    <property type="project" value="EnsemblFungi"/>
</dbReference>
<feature type="compositionally biased region" description="Low complexity" evidence="10">
    <location>
        <begin position="531"/>
        <end position="543"/>
    </location>
</feature>
<keyword evidence="8 9" id="KW-0739">Sodium transport</keyword>
<feature type="transmembrane region" description="Helical" evidence="11">
    <location>
        <begin position="307"/>
        <end position="326"/>
    </location>
</feature>
<dbReference type="PANTHER" id="PTHR10110">
    <property type="entry name" value="SODIUM/HYDROGEN EXCHANGER"/>
    <property type="match status" value="1"/>
</dbReference>
<dbReference type="InterPro" id="IPR004709">
    <property type="entry name" value="NaH_exchanger"/>
</dbReference>
<comment type="caution">
    <text evidence="13">The sequence shown here is derived from an EMBL/GenBank/DDBJ whole genome shotgun (WGS) entry which is preliminary data.</text>
</comment>
<keyword evidence="2 9" id="KW-0813">Transport</keyword>
<dbReference type="GO" id="GO:0015385">
    <property type="term" value="F:sodium:proton antiporter activity"/>
    <property type="evidence" value="ECO:0007669"/>
    <property type="project" value="EnsemblFungi"/>
</dbReference>
<evidence type="ECO:0000256" key="9">
    <source>
        <dbReference type="RuleBase" id="RU003722"/>
    </source>
</evidence>
<dbReference type="GO" id="GO:0005802">
    <property type="term" value="C:trans-Golgi network"/>
    <property type="evidence" value="ECO:0007669"/>
    <property type="project" value="EnsemblFungi"/>
</dbReference>
<feature type="domain" description="Cation/H+ exchanger transmembrane" evidence="12">
    <location>
        <begin position="72"/>
        <end position="481"/>
    </location>
</feature>
<dbReference type="PRINTS" id="PR01084">
    <property type="entry name" value="NAHEXCHNGR"/>
</dbReference>
<dbReference type="AlphaFoldDB" id="A0A2V1B0D4"/>
<protein>
    <recommendedName>
        <fullName evidence="9">Sodium/hydrogen exchanger</fullName>
    </recommendedName>
</protein>